<dbReference type="InterPro" id="IPR019606">
    <property type="entry name" value="GerMN"/>
</dbReference>
<name>A0A2S6GJ79_9PSEU</name>
<evidence type="ECO:0000313" key="4">
    <source>
        <dbReference type="Proteomes" id="UP000239203"/>
    </source>
</evidence>
<proteinExistence type="predicted"/>
<organism evidence="3 4">
    <name type="scientific">Actinokineospora auranticolor</name>
    <dbReference type="NCBI Taxonomy" id="155976"/>
    <lineage>
        <taxon>Bacteria</taxon>
        <taxon>Bacillati</taxon>
        <taxon>Actinomycetota</taxon>
        <taxon>Actinomycetes</taxon>
        <taxon>Pseudonocardiales</taxon>
        <taxon>Pseudonocardiaceae</taxon>
        <taxon>Actinokineospora</taxon>
    </lineage>
</organism>
<evidence type="ECO:0000259" key="1">
    <source>
        <dbReference type="Pfam" id="PF10646"/>
    </source>
</evidence>
<sequence>MPNLPCTSTVEHDLPPTNSPVAVLVDVRTGAHPDEGFDRVVFDFRDNTSAPGFSVGYVPEVIEDPKGTPLPMVPGLKLLVSLRWAAAHEGGASTIPAGDRDLRPGLARVRQVKLAGDFEGHVSFGIAVGGSTDPVPFRAFALDGARVVVDIAQEGRNPWYCGEVFFCDDHKVDDNTDPPVTAVERRLDKPAVANAALRALFDGPGESERARRLRFVSSHVTGFADLRVDIDRVAHVRLLGPISSDGSAVITVAGQITPTLKQFPTVDWVKIYDEQGRTQHPTGARDSIPEQLEP</sequence>
<comment type="caution">
    <text evidence="3">The sequence shown here is derived from an EMBL/GenBank/DDBJ whole genome shotgun (WGS) entry which is preliminary data.</text>
</comment>
<dbReference type="AlphaFoldDB" id="A0A2S6GJ79"/>
<evidence type="ECO:0000259" key="2">
    <source>
        <dbReference type="Pfam" id="PF24837"/>
    </source>
</evidence>
<dbReference type="RefSeq" id="WP_104481342.1">
    <property type="nucleotide sequence ID" value="NZ_CP154825.1"/>
</dbReference>
<dbReference type="Pfam" id="PF24837">
    <property type="entry name" value="AMIN-like"/>
    <property type="match status" value="1"/>
</dbReference>
<keyword evidence="4" id="KW-1185">Reference proteome</keyword>
<reference evidence="3 4" key="1">
    <citation type="submission" date="2018-02" db="EMBL/GenBank/DDBJ databases">
        <title>Genomic Encyclopedia of Archaeal and Bacterial Type Strains, Phase II (KMG-II): from individual species to whole genera.</title>
        <authorList>
            <person name="Goeker M."/>
        </authorList>
    </citation>
    <scope>NUCLEOTIDE SEQUENCE [LARGE SCALE GENOMIC DNA]</scope>
    <source>
        <strain evidence="3 4">YU 961-1</strain>
    </source>
</reference>
<gene>
    <name evidence="3" type="ORF">CLV40_11597</name>
</gene>
<protein>
    <submittedName>
        <fullName evidence="3">Uncharacterized protein</fullName>
    </submittedName>
</protein>
<evidence type="ECO:0000313" key="3">
    <source>
        <dbReference type="EMBL" id="PPK65250.1"/>
    </source>
</evidence>
<dbReference type="OrthoDB" id="3393679at2"/>
<feature type="domain" description="AMIN-like" evidence="2">
    <location>
        <begin position="23"/>
        <end position="153"/>
    </location>
</feature>
<dbReference type="EMBL" id="PTIX01000015">
    <property type="protein sequence ID" value="PPK65250.1"/>
    <property type="molecule type" value="Genomic_DNA"/>
</dbReference>
<dbReference type="InterPro" id="IPR056303">
    <property type="entry name" value="AMIN-like"/>
</dbReference>
<feature type="domain" description="GerMN" evidence="1">
    <location>
        <begin position="164"/>
        <end position="272"/>
    </location>
</feature>
<dbReference type="Proteomes" id="UP000239203">
    <property type="component" value="Unassembled WGS sequence"/>
</dbReference>
<dbReference type="Pfam" id="PF10646">
    <property type="entry name" value="Germane"/>
    <property type="match status" value="1"/>
</dbReference>
<accession>A0A2S6GJ79</accession>